<keyword evidence="3" id="KW-1185">Reference proteome</keyword>
<gene>
    <name evidence="2" type="ORF">BDZ94DRAFT_1246175</name>
</gene>
<dbReference type="EMBL" id="MU150232">
    <property type="protein sequence ID" value="KAF9468744.1"/>
    <property type="molecule type" value="Genomic_DNA"/>
</dbReference>
<feature type="region of interest" description="Disordered" evidence="1">
    <location>
        <begin position="1"/>
        <end position="68"/>
    </location>
</feature>
<evidence type="ECO:0000313" key="3">
    <source>
        <dbReference type="Proteomes" id="UP000807353"/>
    </source>
</evidence>
<evidence type="ECO:0000313" key="2">
    <source>
        <dbReference type="EMBL" id="KAF9468744.1"/>
    </source>
</evidence>
<comment type="caution">
    <text evidence="2">The sequence shown here is derived from an EMBL/GenBank/DDBJ whole genome shotgun (WGS) entry which is preliminary data.</text>
</comment>
<protein>
    <submittedName>
        <fullName evidence="2">Uncharacterized protein</fullName>
    </submittedName>
</protein>
<sequence>MCLGEASDPTCPEPYRSHGSKAGTISLRSDQGHQPHQEPQSPHSLVGEPYQSHLPNTSTSLYQAKLDF</sequence>
<reference evidence="2" key="1">
    <citation type="submission" date="2020-11" db="EMBL/GenBank/DDBJ databases">
        <authorList>
            <consortium name="DOE Joint Genome Institute"/>
            <person name="Ahrendt S."/>
            <person name="Riley R."/>
            <person name="Andreopoulos W."/>
            <person name="Labutti K."/>
            <person name="Pangilinan J."/>
            <person name="Ruiz-Duenas F.J."/>
            <person name="Barrasa J.M."/>
            <person name="Sanchez-Garcia M."/>
            <person name="Camarero S."/>
            <person name="Miyauchi S."/>
            <person name="Serrano A."/>
            <person name="Linde D."/>
            <person name="Babiker R."/>
            <person name="Drula E."/>
            <person name="Ayuso-Fernandez I."/>
            <person name="Pacheco R."/>
            <person name="Padilla G."/>
            <person name="Ferreira P."/>
            <person name="Barriuso J."/>
            <person name="Kellner H."/>
            <person name="Castanera R."/>
            <person name="Alfaro M."/>
            <person name="Ramirez L."/>
            <person name="Pisabarro A.G."/>
            <person name="Kuo A."/>
            <person name="Tritt A."/>
            <person name="Lipzen A."/>
            <person name="He G."/>
            <person name="Yan M."/>
            <person name="Ng V."/>
            <person name="Cullen D."/>
            <person name="Martin F."/>
            <person name="Rosso M.-N."/>
            <person name="Henrissat B."/>
            <person name="Hibbett D."/>
            <person name="Martinez A.T."/>
            <person name="Grigoriev I.V."/>
        </authorList>
    </citation>
    <scope>NUCLEOTIDE SEQUENCE</scope>
    <source>
        <strain evidence="2">CBS 247.69</strain>
    </source>
</reference>
<organism evidence="2 3">
    <name type="scientific">Collybia nuda</name>
    <dbReference type="NCBI Taxonomy" id="64659"/>
    <lineage>
        <taxon>Eukaryota</taxon>
        <taxon>Fungi</taxon>
        <taxon>Dikarya</taxon>
        <taxon>Basidiomycota</taxon>
        <taxon>Agaricomycotina</taxon>
        <taxon>Agaricomycetes</taxon>
        <taxon>Agaricomycetidae</taxon>
        <taxon>Agaricales</taxon>
        <taxon>Tricholomatineae</taxon>
        <taxon>Clitocybaceae</taxon>
        <taxon>Collybia</taxon>
    </lineage>
</organism>
<dbReference type="Proteomes" id="UP000807353">
    <property type="component" value="Unassembled WGS sequence"/>
</dbReference>
<dbReference type="AlphaFoldDB" id="A0A9P6CQ76"/>
<evidence type="ECO:0000256" key="1">
    <source>
        <dbReference type="SAM" id="MobiDB-lite"/>
    </source>
</evidence>
<feature type="compositionally biased region" description="Polar residues" evidence="1">
    <location>
        <begin position="53"/>
        <end position="62"/>
    </location>
</feature>
<proteinExistence type="predicted"/>
<name>A0A9P6CQ76_9AGAR</name>
<accession>A0A9P6CQ76</accession>